<dbReference type="Proteomes" id="UP000688137">
    <property type="component" value="Unassembled WGS sequence"/>
</dbReference>
<dbReference type="PANTHER" id="PTHR44167">
    <property type="entry name" value="OVARIAN-SPECIFIC SERINE/THREONINE-PROTEIN KINASE LOK-RELATED"/>
    <property type="match status" value="1"/>
</dbReference>
<dbReference type="AlphaFoldDB" id="A0A8S1LDS3"/>
<dbReference type="EMBL" id="CAJJDM010000035">
    <property type="protein sequence ID" value="CAD8064525.1"/>
    <property type="molecule type" value="Genomic_DNA"/>
</dbReference>
<evidence type="ECO:0000313" key="3">
    <source>
        <dbReference type="Proteomes" id="UP000688137"/>
    </source>
</evidence>
<dbReference type="PROSITE" id="PS50011">
    <property type="entry name" value="PROTEIN_KINASE_DOM"/>
    <property type="match status" value="1"/>
</dbReference>
<dbReference type="GO" id="GO:0005737">
    <property type="term" value="C:cytoplasm"/>
    <property type="evidence" value="ECO:0007669"/>
    <property type="project" value="TreeGrafter"/>
</dbReference>
<proteinExistence type="predicted"/>
<dbReference type="GO" id="GO:0005634">
    <property type="term" value="C:nucleus"/>
    <property type="evidence" value="ECO:0007669"/>
    <property type="project" value="TreeGrafter"/>
</dbReference>
<organism evidence="2 3">
    <name type="scientific">Paramecium primaurelia</name>
    <dbReference type="NCBI Taxonomy" id="5886"/>
    <lineage>
        <taxon>Eukaryota</taxon>
        <taxon>Sar</taxon>
        <taxon>Alveolata</taxon>
        <taxon>Ciliophora</taxon>
        <taxon>Intramacronucleata</taxon>
        <taxon>Oligohymenophorea</taxon>
        <taxon>Peniculida</taxon>
        <taxon>Parameciidae</taxon>
        <taxon>Paramecium</taxon>
    </lineage>
</organism>
<gene>
    <name evidence="2" type="ORF">PPRIM_AZ9-3.1.T0360170</name>
</gene>
<reference evidence="2" key="1">
    <citation type="submission" date="2021-01" db="EMBL/GenBank/DDBJ databases">
        <authorList>
            <consortium name="Genoscope - CEA"/>
            <person name="William W."/>
        </authorList>
    </citation>
    <scope>NUCLEOTIDE SEQUENCE</scope>
</reference>
<dbReference type="GO" id="GO:0005524">
    <property type="term" value="F:ATP binding"/>
    <property type="evidence" value="ECO:0007669"/>
    <property type="project" value="InterPro"/>
</dbReference>
<feature type="domain" description="Protein kinase" evidence="1">
    <location>
        <begin position="23"/>
        <end position="277"/>
    </location>
</feature>
<dbReference type="SMART" id="SM00220">
    <property type="entry name" value="S_TKc"/>
    <property type="match status" value="1"/>
</dbReference>
<dbReference type="Pfam" id="PF00069">
    <property type="entry name" value="Pkinase"/>
    <property type="match status" value="1"/>
</dbReference>
<dbReference type="GO" id="GO:0044773">
    <property type="term" value="P:mitotic DNA damage checkpoint signaling"/>
    <property type="evidence" value="ECO:0007669"/>
    <property type="project" value="TreeGrafter"/>
</dbReference>
<name>A0A8S1LDS3_PARPR</name>
<dbReference type="GO" id="GO:0004674">
    <property type="term" value="F:protein serine/threonine kinase activity"/>
    <property type="evidence" value="ECO:0007669"/>
    <property type="project" value="TreeGrafter"/>
</dbReference>
<sequence length="366" mass="42778">MQNDWKVQVSHEDGIIKYQNIEYCIGQILGSGASAKVYRAEKFINKIKQNEDVALRIQNRYFKPNYELLNQLKNFRWKNTTYPIENIAGGFLYTEYELFEGNLSQLETEKIKNNIFEIAKTIAEALFEIHNSKFIHFDVKPDNIVYKIDQEQKFKFALCDFSSIQPLDNALTQELFIEATPQFAPPEIEIQGYSINTDQSCDIWSLGMSLYNLYSEKFMFTQDNLDKKKDQDFIDSIVDRDIQDQKLKSLIKQSLKVQKDERINAKDFIDQIKNPQNERDQPIQKQSSQKSAQFSQSLVQSTKAIEFKKQEIVNQQNLIKIPILQSLIEEAQKIIQNNSNKIDNNNTITQKRQKQSCLLDIPNIIF</sequence>
<evidence type="ECO:0000313" key="2">
    <source>
        <dbReference type="EMBL" id="CAD8064525.1"/>
    </source>
</evidence>
<dbReference type="PANTHER" id="PTHR44167:SF24">
    <property type="entry name" value="SERINE_THREONINE-PROTEIN KINASE CHK2"/>
    <property type="match status" value="1"/>
</dbReference>
<comment type="caution">
    <text evidence="2">The sequence shown here is derived from an EMBL/GenBank/DDBJ whole genome shotgun (WGS) entry which is preliminary data.</text>
</comment>
<dbReference type="PROSITE" id="PS00108">
    <property type="entry name" value="PROTEIN_KINASE_ST"/>
    <property type="match status" value="1"/>
</dbReference>
<accession>A0A8S1LDS3</accession>
<keyword evidence="3" id="KW-1185">Reference proteome</keyword>
<protein>
    <recommendedName>
        <fullName evidence="1">Protein kinase domain-containing protein</fullName>
    </recommendedName>
</protein>
<dbReference type="OMA" id="KFALCDF"/>
<dbReference type="InterPro" id="IPR008271">
    <property type="entry name" value="Ser/Thr_kinase_AS"/>
</dbReference>
<dbReference type="InterPro" id="IPR000719">
    <property type="entry name" value="Prot_kinase_dom"/>
</dbReference>
<evidence type="ECO:0000259" key="1">
    <source>
        <dbReference type="PROSITE" id="PS50011"/>
    </source>
</evidence>